<dbReference type="PROSITE" id="PS51644">
    <property type="entry name" value="HTH_OST"/>
    <property type="match status" value="1"/>
</dbReference>
<accession>A0A7W6H5N5</accession>
<feature type="compositionally biased region" description="Pro residues" evidence="1">
    <location>
        <begin position="69"/>
        <end position="81"/>
    </location>
</feature>
<gene>
    <name evidence="3" type="ORF">GGR04_002851</name>
</gene>
<dbReference type="InterPro" id="IPR025605">
    <property type="entry name" value="OST-HTH/LOTUS_dom"/>
</dbReference>
<feature type="compositionally biased region" description="Low complexity" evidence="1">
    <location>
        <begin position="421"/>
        <end position="430"/>
    </location>
</feature>
<dbReference type="PANTHER" id="PTHR35811:SF1">
    <property type="entry name" value="HTH OST-TYPE DOMAIN-CONTAINING PROTEIN"/>
    <property type="match status" value="1"/>
</dbReference>
<dbReference type="InterPro" id="IPR041966">
    <property type="entry name" value="LOTUS-like"/>
</dbReference>
<evidence type="ECO:0000256" key="1">
    <source>
        <dbReference type="SAM" id="MobiDB-lite"/>
    </source>
</evidence>
<dbReference type="GO" id="GO:0004540">
    <property type="term" value="F:RNA nuclease activity"/>
    <property type="evidence" value="ECO:0007669"/>
    <property type="project" value="InterPro"/>
</dbReference>
<organism evidence="3 4">
    <name type="scientific">Aureimonas pseudogalii</name>
    <dbReference type="NCBI Taxonomy" id="1744844"/>
    <lineage>
        <taxon>Bacteria</taxon>
        <taxon>Pseudomonadati</taxon>
        <taxon>Pseudomonadota</taxon>
        <taxon>Alphaproteobacteria</taxon>
        <taxon>Hyphomicrobiales</taxon>
        <taxon>Aurantimonadaceae</taxon>
        <taxon>Aureimonas</taxon>
    </lineage>
</organism>
<feature type="domain" description="HTH OST-type" evidence="2">
    <location>
        <begin position="346"/>
        <end position="420"/>
    </location>
</feature>
<dbReference type="Gene3D" id="3.40.50.1010">
    <property type="entry name" value="5'-nuclease"/>
    <property type="match status" value="1"/>
</dbReference>
<evidence type="ECO:0000313" key="4">
    <source>
        <dbReference type="Proteomes" id="UP000542776"/>
    </source>
</evidence>
<dbReference type="Pfam" id="PF01936">
    <property type="entry name" value="NYN"/>
    <property type="match status" value="1"/>
</dbReference>
<feature type="region of interest" description="Disordered" evidence="1">
    <location>
        <begin position="419"/>
        <end position="450"/>
    </location>
</feature>
<keyword evidence="4" id="KW-1185">Reference proteome</keyword>
<evidence type="ECO:0000313" key="3">
    <source>
        <dbReference type="EMBL" id="MBB3998996.1"/>
    </source>
</evidence>
<comment type="caution">
    <text evidence="3">The sequence shown here is derived from an EMBL/GenBank/DDBJ whole genome shotgun (WGS) entry which is preliminary data.</text>
</comment>
<dbReference type="Gene3D" id="3.30.420.610">
    <property type="entry name" value="LOTUS domain-like"/>
    <property type="match status" value="1"/>
</dbReference>
<sequence>MNRNWGDGEAPAFLKITSEDAPAPDAPAPAHETPARAPRSRTRAAPASGKPPAERAPASSPAAKVPAASPAPAPTAAPTPAPAAKAAAPADRPSEPAQAAASPTAAPADSASKPPRREAQRVAAVPAPTARPVQAAPPRVAEPRPVVTETADEPVASSRPSIETLPRLARFSEPASRPSYERRYEPFMSDARSPRLAVLIDADNASARIADGLFQEIAAIGEASVRRIYGDFSSTRSKGWADVLSKHAIIPQQQFAYVTGKNASDIALVIDAMDLMHSGRFDGFCIVSSDSDFTRLAARIRENGLDVYGFGEQKTPESFRQACRRFIYTENLIPGAAAAGKPAADKSVAAVPMLQQVMDQIETEDGWVPLGTFGKQLLNRFSDFDPRTYGQKKLSDFVRAVGIFDIEKTGSGMIRIRLKPAEASEPAQAPAPKPASRRASSRRRGSAEQS</sequence>
<feature type="compositionally biased region" description="Low complexity" evidence="1">
    <location>
        <begin position="121"/>
        <end position="149"/>
    </location>
</feature>
<dbReference type="CDD" id="cd11297">
    <property type="entry name" value="PIN_LabA-like_N_1"/>
    <property type="match status" value="1"/>
</dbReference>
<feature type="region of interest" description="Disordered" evidence="1">
    <location>
        <begin position="1"/>
        <end position="161"/>
    </location>
</feature>
<name>A0A7W6H5N5_9HYPH</name>
<dbReference type="CDD" id="cd10146">
    <property type="entry name" value="LabA_like_C"/>
    <property type="match status" value="1"/>
</dbReference>
<feature type="compositionally biased region" description="Basic residues" evidence="1">
    <location>
        <begin position="435"/>
        <end position="444"/>
    </location>
</feature>
<protein>
    <recommendedName>
        <fullName evidence="2">HTH OST-type domain-containing protein</fullName>
    </recommendedName>
</protein>
<proteinExistence type="predicted"/>
<feature type="compositionally biased region" description="Low complexity" evidence="1">
    <location>
        <begin position="82"/>
        <end position="113"/>
    </location>
</feature>
<reference evidence="3 4" key="1">
    <citation type="submission" date="2020-08" db="EMBL/GenBank/DDBJ databases">
        <title>Genomic Encyclopedia of Type Strains, Phase IV (KMG-IV): sequencing the most valuable type-strain genomes for metagenomic binning, comparative biology and taxonomic classification.</title>
        <authorList>
            <person name="Goeker M."/>
        </authorList>
    </citation>
    <scope>NUCLEOTIDE SEQUENCE [LARGE SCALE GENOMIC DNA]</scope>
    <source>
        <strain evidence="3 4">DSM 102238</strain>
    </source>
</reference>
<dbReference type="Pfam" id="PF12872">
    <property type="entry name" value="OST-HTH"/>
    <property type="match status" value="1"/>
</dbReference>
<dbReference type="InterPro" id="IPR021139">
    <property type="entry name" value="NYN"/>
</dbReference>
<dbReference type="PANTHER" id="PTHR35811">
    <property type="entry name" value="SLR1870 PROTEIN"/>
    <property type="match status" value="1"/>
</dbReference>
<dbReference type="EMBL" id="JACIEK010000007">
    <property type="protein sequence ID" value="MBB3998996.1"/>
    <property type="molecule type" value="Genomic_DNA"/>
</dbReference>
<evidence type="ECO:0000259" key="2">
    <source>
        <dbReference type="PROSITE" id="PS51644"/>
    </source>
</evidence>
<dbReference type="Proteomes" id="UP000542776">
    <property type="component" value="Unassembled WGS sequence"/>
</dbReference>
<feature type="compositionally biased region" description="Low complexity" evidence="1">
    <location>
        <begin position="55"/>
        <end position="68"/>
    </location>
</feature>
<dbReference type="AlphaFoldDB" id="A0A7W6H5N5"/>